<evidence type="ECO:0000313" key="3">
    <source>
        <dbReference type="Proteomes" id="UP000198480"/>
    </source>
</evidence>
<feature type="domain" description="Glycosyl transferase family 1" evidence="1">
    <location>
        <begin position="189"/>
        <end position="348"/>
    </location>
</feature>
<reference evidence="3" key="1">
    <citation type="submission" date="2017-06" db="EMBL/GenBank/DDBJ databases">
        <authorList>
            <person name="Varghese N."/>
            <person name="Submissions S."/>
        </authorList>
    </citation>
    <scope>NUCLEOTIDE SEQUENCE [LARGE SCALE GENOMIC DNA]</scope>
    <source>
        <strain evidence="3">5C</strain>
    </source>
</reference>
<dbReference type="OrthoDB" id="9790710at2"/>
<evidence type="ECO:0000313" key="2">
    <source>
        <dbReference type="EMBL" id="SNS07580.1"/>
    </source>
</evidence>
<organism evidence="2 3">
    <name type="scientific">Belliella buryatensis</name>
    <dbReference type="NCBI Taxonomy" id="1500549"/>
    <lineage>
        <taxon>Bacteria</taxon>
        <taxon>Pseudomonadati</taxon>
        <taxon>Bacteroidota</taxon>
        <taxon>Cytophagia</taxon>
        <taxon>Cytophagales</taxon>
        <taxon>Cyclobacteriaceae</taxon>
        <taxon>Belliella</taxon>
    </lineage>
</organism>
<dbReference type="Proteomes" id="UP000198480">
    <property type="component" value="Unassembled WGS sequence"/>
</dbReference>
<dbReference type="PANTHER" id="PTHR45947">
    <property type="entry name" value="SULFOQUINOVOSYL TRANSFERASE SQD2"/>
    <property type="match status" value="1"/>
</dbReference>
<dbReference type="Gene3D" id="3.40.50.2000">
    <property type="entry name" value="Glycogen Phosphorylase B"/>
    <property type="match status" value="2"/>
</dbReference>
<dbReference type="EMBL" id="FZOK01000003">
    <property type="protein sequence ID" value="SNS07580.1"/>
    <property type="molecule type" value="Genomic_DNA"/>
</dbReference>
<keyword evidence="2" id="KW-0808">Transferase</keyword>
<dbReference type="GO" id="GO:0016757">
    <property type="term" value="F:glycosyltransferase activity"/>
    <property type="evidence" value="ECO:0007669"/>
    <property type="project" value="InterPro"/>
</dbReference>
<dbReference type="InterPro" id="IPR001296">
    <property type="entry name" value="Glyco_trans_1"/>
</dbReference>
<protein>
    <submittedName>
        <fullName evidence="2">Glycosyltransferase involved in cell wall bisynthesis</fullName>
    </submittedName>
</protein>
<dbReference type="CDD" id="cd03801">
    <property type="entry name" value="GT4_PimA-like"/>
    <property type="match status" value="1"/>
</dbReference>
<keyword evidence="3" id="KW-1185">Reference proteome</keyword>
<gene>
    <name evidence="2" type="ORF">SAMN06295967_10310</name>
</gene>
<name>A0A239BHX5_9BACT</name>
<dbReference type="RefSeq" id="WP_089238117.1">
    <property type="nucleotide sequence ID" value="NZ_FZOK01000003.1"/>
</dbReference>
<proteinExistence type="predicted"/>
<dbReference type="PANTHER" id="PTHR45947:SF3">
    <property type="entry name" value="SULFOQUINOVOSYL TRANSFERASE SQD2"/>
    <property type="match status" value="1"/>
</dbReference>
<evidence type="ECO:0000259" key="1">
    <source>
        <dbReference type="Pfam" id="PF00534"/>
    </source>
</evidence>
<accession>A0A239BHX5</accession>
<dbReference type="InterPro" id="IPR050194">
    <property type="entry name" value="Glycosyltransferase_grp1"/>
</dbReference>
<dbReference type="AlphaFoldDB" id="A0A239BHX5"/>
<sequence length="375" mass="43278">MKKVTIIYRTIPQYRVEFYNQLKAFLLKQNIQLQLIYGDNGFQGRNDSVDLPWATFIKNSSVQIGDIALIWQPCLSLLRNSDLVIVEQANMLLINYLLILRRVFFQRKFAFWGHGQNLQVAKDGLYNKFKMTYINQSSWWFPYTEGVKRFLIEKGVKMEKITVVQNAIDTHTLRAQYLSFADEEIAQLRLDLGIDLDEKVLIYCGALSREKNLSFLLESIIKLRKLYSKSFKLLILGSGPEQLAIENFVKNIEYITYLGPKYGIEKAKYFRLADIFVLPGAMGLAVLDAFAYETPIVTIEFPFHGPEIEYIKNHHNGFIAKNDICDFNDKVLQLMQNTDLRYAFKAQGLEALKTLNIETMVQNFGNGILACLSKN</sequence>
<dbReference type="Pfam" id="PF00534">
    <property type="entry name" value="Glycos_transf_1"/>
    <property type="match status" value="1"/>
</dbReference>
<dbReference type="SUPFAM" id="SSF53756">
    <property type="entry name" value="UDP-Glycosyltransferase/glycogen phosphorylase"/>
    <property type="match status" value="1"/>
</dbReference>